<feature type="domain" description="Beta-galactosidase trimerisation" evidence="2">
    <location>
        <begin position="81"/>
        <end position="208"/>
    </location>
</feature>
<dbReference type="CDD" id="cd03143">
    <property type="entry name" value="A4_beta-galactosidase_middle_domain"/>
    <property type="match status" value="1"/>
</dbReference>
<dbReference type="EMBL" id="CP015102">
    <property type="protein sequence ID" value="ASJ07684.1"/>
    <property type="molecule type" value="Genomic_DNA"/>
</dbReference>
<dbReference type="InterPro" id="IPR013738">
    <property type="entry name" value="Beta_galactosidase_Trimer"/>
</dbReference>
<dbReference type="Proteomes" id="UP000197418">
    <property type="component" value="Chromosome"/>
</dbReference>
<dbReference type="Gene3D" id="3.40.50.880">
    <property type="match status" value="1"/>
</dbReference>
<evidence type="ECO:0000256" key="1">
    <source>
        <dbReference type="SAM" id="Phobius"/>
    </source>
</evidence>
<keyword evidence="1" id="KW-0472">Membrane</keyword>
<reference evidence="3 4" key="1">
    <citation type="submission" date="2016-04" db="EMBL/GenBank/DDBJ databases">
        <title>Complete genome sequence of Thermococcus pacificus type strain P4.</title>
        <authorList>
            <person name="Oger P.M."/>
        </authorList>
    </citation>
    <scope>NUCLEOTIDE SEQUENCE [LARGE SCALE GENOMIC DNA]</scope>
    <source>
        <strain evidence="3 4">P-4</strain>
    </source>
</reference>
<feature type="transmembrane region" description="Helical" evidence="1">
    <location>
        <begin position="235"/>
        <end position="255"/>
    </location>
</feature>
<dbReference type="GO" id="GO:0004565">
    <property type="term" value="F:beta-galactosidase activity"/>
    <property type="evidence" value="ECO:0007669"/>
    <property type="project" value="InterPro"/>
</dbReference>
<evidence type="ECO:0000313" key="3">
    <source>
        <dbReference type="EMBL" id="ASJ07684.1"/>
    </source>
</evidence>
<dbReference type="KEGG" id="tpaf:A3L08_08315"/>
<dbReference type="InterPro" id="IPR029062">
    <property type="entry name" value="Class_I_gatase-like"/>
</dbReference>
<dbReference type="Pfam" id="PF08532">
    <property type="entry name" value="Glyco_hydro_42M"/>
    <property type="match status" value="1"/>
</dbReference>
<evidence type="ECO:0000313" key="4">
    <source>
        <dbReference type="Proteomes" id="UP000197418"/>
    </source>
</evidence>
<protein>
    <recommendedName>
        <fullName evidence="2">Beta-galactosidase trimerisation domain-containing protein</fullName>
    </recommendedName>
</protein>
<proteinExistence type="predicted"/>
<name>A0A218PA91_9EURY</name>
<keyword evidence="1" id="KW-0812">Transmembrane</keyword>
<gene>
    <name evidence="3" type="ORF">A3L08_08315</name>
</gene>
<keyword evidence="4" id="KW-1185">Reference proteome</keyword>
<organism evidence="3 4">
    <name type="scientific">Thermococcus pacificus</name>
    <dbReference type="NCBI Taxonomy" id="71998"/>
    <lineage>
        <taxon>Archaea</taxon>
        <taxon>Methanobacteriati</taxon>
        <taxon>Methanobacteriota</taxon>
        <taxon>Thermococci</taxon>
        <taxon>Thermococcales</taxon>
        <taxon>Thermococcaceae</taxon>
        <taxon>Thermococcus</taxon>
    </lineage>
</organism>
<sequence length="424" mass="47913">MSSGLVSSNTPQNQSYRILFVCSDLEDVTLANSFGNNGDILYLGKDLPDDRSPLSDILYLSKYDEIWIPDLNVQWTEGGRLSEGEIGALTEYVQSGGVLVIGLNTYTQSWSRKLDALLGVRVLRLESPIEDGEDLDIVFNERVYPYNDTYQAVIIRPEGAKVIARYRNGNPAITLNSYGSGVAVLMTFNPVKAYVEGNPSFVDLYREVSSEALKERKNPPTISNTKKTLILLKRVILHPITLGLLVFILLEILAYLGLMPLGLTVFFAAPFIPFWGIIKRRKRCTSVLEIISMMRGVTLSELSNEMGEKVRRLKFCIAILKLKRKISILDISRLGGRDYLITLHGLESEGVAAWAVEMYPRLMERIALHPGVTILDLARSSNMPPYEVLQLLREMSRYGVVEIRKMPFDYEVYSTRALLRWFEV</sequence>
<dbReference type="SUPFAM" id="SSF52317">
    <property type="entry name" value="Class I glutamine amidotransferase-like"/>
    <property type="match status" value="1"/>
</dbReference>
<feature type="transmembrane region" description="Helical" evidence="1">
    <location>
        <begin position="261"/>
        <end position="278"/>
    </location>
</feature>
<evidence type="ECO:0000259" key="2">
    <source>
        <dbReference type="Pfam" id="PF08532"/>
    </source>
</evidence>
<dbReference type="GO" id="GO:0005975">
    <property type="term" value="P:carbohydrate metabolic process"/>
    <property type="evidence" value="ECO:0007669"/>
    <property type="project" value="InterPro"/>
</dbReference>
<accession>A0A218PA91</accession>
<dbReference type="AlphaFoldDB" id="A0A218PA91"/>
<keyword evidence="1" id="KW-1133">Transmembrane helix</keyword>